<dbReference type="SUPFAM" id="SSF55797">
    <property type="entry name" value="PR-1-like"/>
    <property type="match status" value="1"/>
</dbReference>
<organism evidence="2 3">
    <name type="scientific">Amphibalanus amphitrite</name>
    <name type="common">Striped barnacle</name>
    <name type="synonym">Balanus amphitrite</name>
    <dbReference type="NCBI Taxonomy" id="1232801"/>
    <lineage>
        <taxon>Eukaryota</taxon>
        <taxon>Metazoa</taxon>
        <taxon>Ecdysozoa</taxon>
        <taxon>Arthropoda</taxon>
        <taxon>Crustacea</taxon>
        <taxon>Multicrustacea</taxon>
        <taxon>Cirripedia</taxon>
        <taxon>Thoracica</taxon>
        <taxon>Thoracicalcarea</taxon>
        <taxon>Balanomorpha</taxon>
        <taxon>Balanoidea</taxon>
        <taxon>Balanidae</taxon>
        <taxon>Amphibalaninae</taxon>
        <taxon>Amphibalanus</taxon>
    </lineage>
</organism>
<dbReference type="Proteomes" id="UP000440578">
    <property type="component" value="Unassembled WGS sequence"/>
</dbReference>
<dbReference type="OrthoDB" id="414826at2759"/>
<dbReference type="EMBL" id="VIIS01000406">
    <property type="protein sequence ID" value="KAF0309399.1"/>
    <property type="molecule type" value="Genomic_DNA"/>
</dbReference>
<reference evidence="2 3" key="1">
    <citation type="submission" date="2019-07" db="EMBL/GenBank/DDBJ databases">
        <title>Draft genome assembly of a fouling barnacle, Amphibalanus amphitrite (Darwin, 1854): The first reference genome for Thecostraca.</title>
        <authorList>
            <person name="Kim W."/>
        </authorList>
    </citation>
    <scope>NUCLEOTIDE SEQUENCE [LARGE SCALE GENOMIC DNA]</scope>
    <source>
        <strain evidence="2">SNU_AA5</strain>
        <tissue evidence="2">Soma without cirri and trophi</tissue>
    </source>
</reference>
<keyword evidence="3" id="KW-1185">Reference proteome</keyword>
<dbReference type="Gene3D" id="3.40.33.10">
    <property type="entry name" value="CAP"/>
    <property type="match status" value="2"/>
</dbReference>
<gene>
    <name evidence="2" type="primary">VA</name>
    <name evidence="2" type="ORF">FJT64_019493</name>
</gene>
<comment type="caution">
    <text evidence="2">The sequence shown here is derived from an EMBL/GenBank/DDBJ whole genome shotgun (WGS) entry which is preliminary data.</text>
</comment>
<name>A0A6A4WVX0_AMPAM</name>
<keyword evidence="1" id="KW-0732">Signal</keyword>
<evidence type="ECO:0000313" key="2">
    <source>
        <dbReference type="EMBL" id="KAF0309399.1"/>
    </source>
</evidence>
<feature type="chain" id="PRO_5025475156" evidence="1">
    <location>
        <begin position="21"/>
        <end position="143"/>
    </location>
</feature>
<sequence length="143" mass="15897">MGRITHLLTVLLLCVLPALCQHVRHPQHYCRLSQEHQLCNRRPPSSSCGRLLWRGTTLQQRKHVLEMHNVIRSQVARGNVQGFDGFLPPAADMIELTDIFCNYGGVGNVVDHPVYQRGPPCSRCPPGTHCSPVFPGLCAPNKA</sequence>
<protein>
    <submittedName>
        <fullName evidence="2">CRISP-1</fullName>
    </submittedName>
</protein>
<evidence type="ECO:0000256" key="1">
    <source>
        <dbReference type="SAM" id="SignalP"/>
    </source>
</evidence>
<evidence type="ECO:0000313" key="3">
    <source>
        <dbReference type="Proteomes" id="UP000440578"/>
    </source>
</evidence>
<feature type="signal peptide" evidence="1">
    <location>
        <begin position="1"/>
        <end position="20"/>
    </location>
</feature>
<dbReference type="AlphaFoldDB" id="A0A6A4WVX0"/>
<dbReference type="InterPro" id="IPR035940">
    <property type="entry name" value="CAP_sf"/>
</dbReference>
<accession>A0A6A4WVX0</accession>
<proteinExistence type="predicted"/>